<gene>
    <name evidence="2" type="ORF">DPMN_102613</name>
</gene>
<protein>
    <submittedName>
        <fullName evidence="2">Uncharacterized protein</fullName>
    </submittedName>
</protein>
<dbReference type="Proteomes" id="UP000828390">
    <property type="component" value="Unassembled WGS sequence"/>
</dbReference>
<organism evidence="2 3">
    <name type="scientific">Dreissena polymorpha</name>
    <name type="common">Zebra mussel</name>
    <name type="synonym">Mytilus polymorpha</name>
    <dbReference type="NCBI Taxonomy" id="45954"/>
    <lineage>
        <taxon>Eukaryota</taxon>
        <taxon>Metazoa</taxon>
        <taxon>Spiralia</taxon>
        <taxon>Lophotrochozoa</taxon>
        <taxon>Mollusca</taxon>
        <taxon>Bivalvia</taxon>
        <taxon>Autobranchia</taxon>
        <taxon>Heteroconchia</taxon>
        <taxon>Euheterodonta</taxon>
        <taxon>Imparidentia</taxon>
        <taxon>Neoheterodontei</taxon>
        <taxon>Myida</taxon>
        <taxon>Dreissenoidea</taxon>
        <taxon>Dreissenidae</taxon>
        <taxon>Dreissena</taxon>
    </lineage>
</organism>
<accession>A0A9D4LJB9</accession>
<evidence type="ECO:0000313" key="3">
    <source>
        <dbReference type="Proteomes" id="UP000828390"/>
    </source>
</evidence>
<dbReference type="EMBL" id="JAIWYP010000003">
    <property type="protein sequence ID" value="KAH3859790.1"/>
    <property type="molecule type" value="Genomic_DNA"/>
</dbReference>
<name>A0A9D4LJB9_DREPO</name>
<evidence type="ECO:0000256" key="1">
    <source>
        <dbReference type="SAM" id="Coils"/>
    </source>
</evidence>
<keyword evidence="3" id="KW-1185">Reference proteome</keyword>
<keyword evidence="1" id="KW-0175">Coiled coil</keyword>
<sequence>MNMTETSSVDHQGTEPIDEDIQHTVLRLFHVKTQTNNLMKGRKEGYDEIVRRALQAERNHWKDRLQMSMQEIDRHHKVILAMQSGLQELVKSLRYTLQRNVIYEDEEEEEDEDLDNATIALRLMENLKFQVKQLKVKAGVTDVSKNDYESAQNKQKVIIKDLKEKVKNLEQQRETYDQELTQKAEKIVFLQKENVSLHKQLTRLQKIVQKYNESHSGANFHLHNMDAQAVHEVRGEMRGEMDKRASMNSLSTFELSDGGHGGMVRQRTYIEGDQMVSYPTPQEENAIIKDRLRKNIYSARKGDNRSNNVAQCIRCHALFKPAENNHKSCRFHHKGREIMEQFDSHGKLEKTVYKWACCKKSIDTQGCCFGYHV</sequence>
<evidence type="ECO:0000313" key="2">
    <source>
        <dbReference type="EMBL" id="KAH3859790.1"/>
    </source>
</evidence>
<comment type="caution">
    <text evidence="2">The sequence shown here is derived from an EMBL/GenBank/DDBJ whole genome shotgun (WGS) entry which is preliminary data.</text>
</comment>
<dbReference type="AlphaFoldDB" id="A0A9D4LJB9"/>
<feature type="coiled-coil region" evidence="1">
    <location>
        <begin position="152"/>
        <end position="193"/>
    </location>
</feature>
<proteinExistence type="predicted"/>
<reference evidence="2" key="1">
    <citation type="journal article" date="2019" name="bioRxiv">
        <title>The Genome of the Zebra Mussel, Dreissena polymorpha: A Resource for Invasive Species Research.</title>
        <authorList>
            <person name="McCartney M.A."/>
            <person name="Auch B."/>
            <person name="Kono T."/>
            <person name="Mallez S."/>
            <person name="Zhang Y."/>
            <person name="Obille A."/>
            <person name="Becker A."/>
            <person name="Abrahante J.E."/>
            <person name="Garbe J."/>
            <person name="Badalamenti J.P."/>
            <person name="Herman A."/>
            <person name="Mangelson H."/>
            <person name="Liachko I."/>
            <person name="Sullivan S."/>
            <person name="Sone E.D."/>
            <person name="Koren S."/>
            <person name="Silverstein K.A.T."/>
            <person name="Beckman K.B."/>
            <person name="Gohl D.M."/>
        </authorList>
    </citation>
    <scope>NUCLEOTIDE SEQUENCE</scope>
    <source>
        <strain evidence="2">Duluth1</strain>
        <tissue evidence="2">Whole animal</tissue>
    </source>
</reference>
<reference evidence="2" key="2">
    <citation type="submission" date="2020-11" db="EMBL/GenBank/DDBJ databases">
        <authorList>
            <person name="McCartney M.A."/>
            <person name="Auch B."/>
            <person name="Kono T."/>
            <person name="Mallez S."/>
            <person name="Becker A."/>
            <person name="Gohl D.M."/>
            <person name="Silverstein K.A.T."/>
            <person name="Koren S."/>
            <person name="Bechman K.B."/>
            <person name="Herman A."/>
            <person name="Abrahante J.E."/>
            <person name="Garbe J."/>
        </authorList>
    </citation>
    <scope>NUCLEOTIDE SEQUENCE</scope>
    <source>
        <strain evidence="2">Duluth1</strain>
        <tissue evidence="2">Whole animal</tissue>
    </source>
</reference>
<dbReference type="OrthoDB" id="6134843at2759"/>